<proteinExistence type="predicted"/>
<keyword evidence="2" id="KW-1185">Reference proteome</keyword>
<dbReference type="OrthoDB" id="9816539at2"/>
<sequence length="287" mass="31295">MPAHLLTEEQEAVQEIMGRFPQFRQLIDALDTPFESDARAIACGDIVARLRSLLDDPEPANVEPIAGASAMVETDDATTWQSFHPIFELLSAASEGTKLTAAGYLPPAIADRVADVLGLESFERSTGGESKMRDVFGLRTALQKAGLLRKTKGTLVLTNAGKSVLSNPGFLWNHLVTRMPPKPVEPRSRDFVAEGTLLVLLTAATAHGELDLSGAARAMTLSGWRIGDQDVDPYHLWNMDIWQAEILRSAGPREQPFWIAARIAPQAVWLARASLLSMPPVPLIGRR</sequence>
<dbReference type="AlphaFoldDB" id="A0A2V1K6Y3"/>
<organism evidence="1 2">
    <name type="scientific">Ancrocorticia populi</name>
    <dbReference type="NCBI Taxonomy" id="2175228"/>
    <lineage>
        <taxon>Bacteria</taxon>
        <taxon>Bacillati</taxon>
        <taxon>Actinomycetota</taxon>
        <taxon>Actinomycetes</taxon>
        <taxon>Actinomycetales</taxon>
        <taxon>Actinomycetaceae</taxon>
        <taxon>Ancrocorticia</taxon>
    </lineage>
</organism>
<dbReference type="RefSeq" id="WP_109093775.1">
    <property type="nucleotide sequence ID" value="NZ_QETB01000004.1"/>
</dbReference>
<dbReference type="EMBL" id="QETB01000004">
    <property type="protein sequence ID" value="PWF25947.1"/>
    <property type="molecule type" value="Genomic_DNA"/>
</dbReference>
<gene>
    <name evidence="1" type="ORF">DD236_07510</name>
</gene>
<dbReference type="Proteomes" id="UP000245283">
    <property type="component" value="Unassembled WGS sequence"/>
</dbReference>
<evidence type="ECO:0000313" key="1">
    <source>
        <dbReference type="EMBL" id="PWF25947.1"/>
    </source>
</evidence>
<evidence type="ECO:0000313" key="2">
    <source>
        <dbReference type="Proteomes" id="UP000245283"/>
    </source>
</evidence>
<name>A0A2V1K6Y3_9ACTO</name>
<protein>
    <submittedName>
        <fullName evidence="1">Uncharacterized protein</fullName>
    </submittedName>
</protein>
<reference evidence="2" key="1">
    <citation type="submission" date="2018-05" db="EMBL/GenBank/DDBJ databases">
        <authorList>
            <person name="Li Y."/>
        </authorList>
    </citation>
    <scope>NUCLEOTIDE SEQUENCE [LARGE SCALE GENOMIC DNA]</scope>
    <source>
        <strain evidence="2">sk1b4</strain>
    </source>
</reference>
<comment type="caution">
    <text evidence="1">The sequence shown here is derived from an EMBL/GenBank/DDBJ whole genome shotgun (WGS) entry which is preliminary data.</text>
</comment>
<accession>A0A2V1K6Y3</accession>